<keyword evidence="12 14" id="KW-0472">Membrane</keyword>
<gene>
    <name evidence="16" type="primary">kdpD</name>
    <name evidence="16" type="ORF">NCTC5385_01157</name>
</gene>
<evidence type="ECO:0000256" key="9">
    <source>
        <dbReference type="ARBA" id="ARBA00022840"/>
    </source>
</evidence>
<evidence type="ECO:0000256" key="3">
    <source>
        <dbReference type="ARBA" id="ARBA00012438"/>
    </source>
</evidence>
<keyword evidence="11" id="KW-0902">Two-component regulatory system</keyword>
<dbReference type="GO" id="GO:0005524">
    <property type="term" value="F:ATP binding"/>
    <property type="evidence" value="ECO:0007669"/>
    <property type="project" value="UniProtKB-KW"/>
</dbReference>
<dbReference type="InterPro" id="IPR014729">
    <property type="entry name" value="Rossmann-like_a/b/a_fold"/>
</dbReference>
<proteinExistence type="predicted"/>
<dbReference type="Pfam" id="PF02702">
    <property type="entry name" value="KdpD"/>
    <property type="match status" value="1"/>
</dbReference>
<keyword evidence="8 16" id="KW-0418">Kinase</keyword>
<dbReference type="Gene3D" id="3.30.565.10">
    <property type="entry name" value="Histidine kinase-like ATPase, C-terminal domain"/>
    <property type="match status" value="1"/>
</dbReference>
<dbReference type="SMART" id="SM00388">
    <property type="entry name" value="HisKA"/>
    <property type="match status" value="1"/>
</dbReference>
<comment type="subcellular location">
    <subcellularLocation>
        <location evidence="2">Membrane</location>
        <topology evidence="2">Multi-pass membrane protein</topology>
    </subcellularLocation>
</comment>
<dbReference type="Pfam" id="PF00512">
    <property type="entry name" value="HisKA"/>
    <property type="match status" value="1"/>
</dbReference>
<keyword evidence="16" id="KW-0407">Ion channel</keyword>
<keyword evidence="13" id="KW-0175">Coiled coil</keyword>
<organism evidence="16 17">
    <name type="scientific">Streptococcus pseudoporcinus</name>
    <dbReference type="NCBI Taxonomy" id="361101"/>
    <lineage>
        <taxon>Bacteria</taxon>
        <taxon>Bacillati</taxon>
        <taxon>Bacillota</taxon>
        <taxon>Bacilli</taxon>
        <taxon>Lactobacillales</taxon>
        <taxon>Streptococcaceae</taxon>
        <taxon>Streptococcus</taxon>
    </lineage>
</organism>
<dbReference type="InterPro" id="IPR005467">
    <property type="entry name" value="His_kinase_dom"/>
</dbReference>
<dbReference type="InterPro" id="IPR004358">
    <property type="entry name" value="Sig_transdc_His_kin-like_C"/>
</dbReference>
<dbReference type="CDD" id="cd00075">
    <property type="entry name" value="HATPase"/>
    <property type="match status" value="1"/>
</dbReference>
<accession>A0A4U9YG62</accession>
<feature type="transmembrane region" description="Helical" evidence="14">
    <location>
        <begin position="380"/>
        <end position="400"/>
    </location>
</feature>
<dbReference type="Gene3D" id="3.30.450.40">
    <property type="match status" value="1"/>
</dbReference>
<dbReference type="Pfam" id="PF13493">
    <property type="entry name" value="DUF4118"/>
    <property type="match status" value="1"/>
</dbReference>
<evidence type="ECO:0000256" key="4">
    <source>
        <dbReference type="ARBA" id="ARBA00022553"/>
    </source>
</evidence>
<dbReference type="PROSITE" id="PS50109">
    <property type="entry name" value="HIS_KIN"/>
    <property type="match status" value="1"/>
</dbReference>
<dbReference type="SMART" id="SM00387">
    <property type="entry name" value="HATPase_c"/>
    <property type="match status" value="1"/>
</dbReference>
<evidence type="ECO:0000256" key="1">
    <source>
        <dbReference type="ARBA" id="ARBA00000085"/>
    </source>
</evidence>
<feature type="domain" description="Histidine kinase" evidence="15">
    <location>
        <begin position="658"/>
        <end position="874"/>
    </location>
</feature>
<evidence type="ECO:0000256" key="10">
    <source>
        <dbReference type="ARBA" id="ARBA00022989"/>
    </source>
</evidence>
<evidence type="ECO:0000256" key="2">
    <source>
        <dbReference type="ARBA" id="ARBA00004141"/>
    </source>
</evidence>
<dbReference type="InterPro" id="IPR025201">
    <property type="entry name" value="KdpD_TM"/>
</dbReference>
<dbReference type="GO" id="GO:0000155">
    <property type="term" value="F:phosphorelay sensor kinase activity"/>
    <property type="evidence" value="ECO:0007669"/>
    <property type="project" value="InterPro"/>
</dbReference>
<dbReference type="InterPro" id="IPR036097">
    <property type="entry name" value="HisK_dim/P_sf"/>
</dbReference>
<dbReference type="InterPro" id="IPR003594">
    <property type="entry name" value="HATPase_dom"/>
</dbReference>
<evidence type="ECO:0000256" key="14">
    <source>
        <dbReference type="SAM" id="Phobius"/>
    </source>
</evidence>
<dbReference type="GO" id="GO:0034220">
    <property type="term" value="P:monoatomic ion transmembrane transport"/>
    <property type="evidence" value="ECO:0007669"/>
    <property type="project" value="UniProtKB-KW"/>
</dbReference>
<dbReference type="FunFam" id="3.40.50.300:FF:000483">
    <property type="entry name" value="Sensor histidine kinase KdpD"/>
    <property type="match status" value="1"/>
</dbReference>
<dbReference type="InterPro" id="IPR003852">
    <property type="entry name" value="Sig_transdc_His_kinase_KdpD_N"/>
</dbReference>
<dbReference type="Gene3D" id="3.40.50.620">
    <property type="entry name" value="HUPs"/>
    <property type="match status" value="1"/>
</dbReference>
<evidence type="ECO:0000256" key="11">
    <source>
        <dbReference type="ARBA" id="ARBA00023012"/>
    </source>
</evidence>
<dbReference type="InterPro" id="IPR003661">
    <property type="entry name" value="HisK_dim/P_dom"/>
</dbReference>
<evidence type="ECO:0000313" key="16">
    <source>
        <dbReference type="EMBL" id="VTS24491.1"/>
    </source>
</evidence>
<dbReference type="GO" id="GO:0005737">
    <property type="term" value="C:cytoplasm"/>
    <property type="evidence" value="ECO:0007669"/>
    <property type="project" value="UniProtKB-ARBA"/>
</dbReference>
<keyword evidence="10 14" id="KW-1133">Transmembrane helix</keyword>
<keyword evidence="16" id="KW-0813">Transport</keyword>
<evidence type="ECO:0000256" key="7">
    <source>
        <dbReference type="ARBA" id="ARBA00022741"/>
    </source>
</evidence>
<dbReference type="SUPFAM" id="SSF52402">
    <property type="entry name" value="Adenine nucleotide alpha hydrolases-like"/>
    <property type="match status" value="1"/>
</dbReference>
<dbReference type="SUPFAM" id="SSF47384">
    <property type="entry name" value="Homodimeric domain of signal transducing histidine kinase"/>
    <property type="match status" value="1"/>
</dbReference>
<dbReference type="InterPro" id="IPR038318">
    <property type="entry name" value="KdpD_sf"/>
</dbReference>
<dbReference type="Proteomes" id="UP000304914">
    <property type="component" value="Chromosome"/>
</dbReference>
<dbReference type="PANTHER" id="PTHR45569:SF1">
    <property type="entry name" value="SENSOR PROTEIN KDPD"/>
    <property type="match status" value="1"/>
</dbReference>
<feature type="transmembrane region" description="Helical" evidence="14">
    <location>
        <begin position="426"/>
        <end position="443"/>
    </location>
</feature>
<keyword evidence="5 16" id="KW-0808">Transferase</keyword>
<keyword evidence="6 14" id="KW-0812">Transmembrane</keyword>
<dbReference type="CDD" id="cd00082">
    <property type="entry name" value="HisKA"/>
    <property type="match status" value="1"/>
</dbReference>
<feature type="coiled-coil region" evidence="13">
    <location>
        <begin position="625"/>
        <end position="654"/>
    </location>
</feature>
<dbReference type="RefSeq" id="WP_138068459.1">
    <property type="nucleotide sequence ID" value="NZ_LR594035.1"/>
</dbReference>
<dbReference type="EC" id="2.7.13.3" evidence="3"/>
<sequence>MQTGKLRIYFGYAAGVGKTYAMLNEAQKAKKAGVDVLAGYIEPHNRPETMALLAGLEQLSPKSITYKGITLKEFDIDAALKRQPRIILVDELAHTNCFGSRNKKRYQDIRELLCAGIDVYTTVNVQHIESLNDVIETITGIQVNERIPDAVFNQADQIELVDIEPLDLLERLDKGKIYAKSQANLAKHHFFTEEKLIALREIALRKAADQINQSAIRSEKVKVSLVTKEHVLVCVSPSPYASHVIRAASRLASAFNADFTALYIGSLDRESPNQKADNKLRQHLELAEQLGAKVSIVDADNVSKQIVDYAKLSHVSKLVVGKSSDKTIWPKENIVEVLSQSVPDLDIFVIPNARGKKEPYHDKFSFVSWIPKWQFSFSDLLKTLAMLLLVTLTGLLFRYWNFSVDNIITIYILGVQVNAVWTKGKLSSVVSSILSVLCFNYFFTEPYYTFVAFSPNYPITFIIMLIAGLITSSLIKRIQEQARLSTEKSYRTELLLQTNKGLSQADTIPAILEELAVQVKKLLDRDVVIYPVIAGTLEDPKYFPASQSLQTLTDYDQLNERGVVEWVLHNNKRAGATTNTLSAAKFLYLSVREKDHVFAIIGILMDDKATVDLFEKSVILAVLGEAALALEKERLREEQQKIELKMQKEQLRANLLRAISHDLRTPLTSISGQARLMMETGEILEKQQLIELATYIYDDSMWLINLIENLLSITKFDNDMTLSLSTNIFDEMVEEALKHVDRHLKHHNFILDLSDDLLMAKMDGPLIVQVLINIINNAVKYTPEGSRITLTSKRKDQNLVVEVSDDGPGISDQAKEKIFDLFYTSENASADGKRGLGIGLSLCKSIITAHGGTIYVHDNIPKGVIIGFTLPLVGVPVLHEK</sequence>
<reference evidence="16 17" key="1">
    <citation type="submission" date="2019-05" db="EMBL/GenBank/DDBJ databases">
        <authorList>
            <consortium name="Pathogen Informatics"/>
        </authorList>
    </citation>
    <scope>NUCLEOTIDE SEQUENCE [LARGE SCALE GENOMIC DNA]</scope>
    <source>
        <strain evidence="16 17">NCTC5385</strain>
    </source>
</reference>
<keyword evidence="16" id="KW-0406">Ion transport</keyword>
<evidence type="ECO:0000256" key="6">
    <source>
        <dbReference type="ARBA" id="ARBA00022692"/>
    </source>
</evidence>
<dbReference type="Pfam" id="PF02518">
    <property type="entry name" value="HATPase_c"/>
    <property type="match status" value="1"/>
</dbReference>
<evidence type="ECO:0000256" key="5">
    <source>
        <dbReference type="ARBA" id="ARBA00022679"/>
    </source>
</evidence>
<dbReference type="Gene3D" id="1.10.287.130">
    <property type="match status" value="1"/>
</dbReference>
<protein>
    <recommendedName>
        <fullName evidence="3">histidine kinase</fullName>
        <ecNumber evidence="3">2.7.13.3</ecNumber>
    </recommendedName>
</protein>
<dbReference type="PANTHER" id="PTHR45569">
    <property type="entry name" value="SENSOR PROTEIN KDPD"/>
    <property type="match status" value="1"/>
</dbReference>
<dbReference type="EMBL" id="LR594035">
    <property type="protein sequence ID" value="VTS24491.1"/>
    <property type="molecule type" value="Genomic_DNA"/>
</dbReference>
<keyword evidence="9" id="KW-0067">ATP-binding</keyword>
<dbReference type="FunFam" id="3.30.565.10:FF:000006">
    <property type="entry name" value="Sensor histidine kinase WalK"/>
    <property type="match status" value="1"/>
</dbReference>
<dbReference type="InterPro" id="IPR036890">
    <property type="entry name" value="HATPase_C_sf"/>
</dbReference>
<evidence type="ECO:0000256" key="8">
    <source>
        <dbReference type="ARBA" id="ARBA00022777"/>
    </source>
</evidence>
<dbReference type="PRINTS" id="PR00344">
    <property type="entry name" value="BCTRLSENSOR"/>
</dbReference>
<evidence type="ECO:0000313" key="17">
    <source>
        <dbReference type="Proteomes" id="UP000304914"/>
    </source>
</evidence>
<evidence type="ECO:0000259" key="15">
    <source>
        <dbReference type="PROSITE" id="PS50109"/>
    </source>
</evidence>
<name>A0A4U9YG62_9STRE</name>
<keyword evidence="7" id="KW-0547">Nucleotide-binding</keyword>
<dbReference type="InterPro" id="IPR029016">
    <property type="entry name" value="GAF-like_dom_sf"/>
</dbReference>
<keyword evidence="4" id="KW-0597">Phosphoprotein</keyword>
<dbReference type="GO" id="GO:0005886">
    <property type="term" value="C:plasma membrane"/>
    <property type="evidence" value="ECO:0007669"/>
    <property type="project" value="TreeGrafter"/>
</dbReference>
<comment type="catalytic activity">
    <reaction evidence="1">
        <text>ATP + protein L-histidine = ADP + protein N-phospho-L-histidine.</text>
        <dbReference type="EC" id="2.7.13.3"/>
    </reaction>
</comment>
<dbReference type="InterPro" id="IPR052023">
    <property type="entry name" value="Histidine_kinase_KdpD"/>
</dbReference>
<dbReference type="Gene3D" id="1.20.120.620">
    <property type="entry name" value="Backbone structure of the membrane domain of e. Coli histidine kinase receptor kdpd"/>
    <property type="match status" value="1"/>
</dbReference>
<dbReference type="InterPro" id="IPR027417">
    <property type="entry name" value="P-loop_NTPase"/>
</dbReference>
<dbReference type="CDD" id="cd01987">
    <property type="entry name" value="USP_KdpD-like"/>
    <property type="match status" value="1"/>
</dbReference>
<dbReference type="SUPFAM" id="SSF55874">
    <property type="entry name" value="ATPase domain of HSP90 chaperone/DNA topoisomerase II/histidine kinase"/>
    <property type="match status" value="1"/>
</dbReference>
<dbReference type="AlphaFoldDB" id="A0A4U9YG62"/>
<feature type="transmembrane region" description="Helical" evidence="14">
    <location>
        <begin position="455"/>
        <end position="475"/>
    </location>
</feature>
<evidence type="ECO:0000256" key="13">
    <source>
        <dbReference type="SAM" id="Coils"/>
    </source>
</evidence>
<evidence type="ECO:0000256" key="12">
    <source>
        <dbReference type="ARBA" id="ARBA00023136"/>
    </source>
</evidence>
<dbReference type="Gene3D" id="3.40.50.300">
    <property type="entry name" value="P-loop containing nucleotide triphosphate hydrolases"/>
    <property type="match status" value="1"/>
</dbReference>